<sequence length="74" mass="8580">MLLAVYLVGFLVTGCYVAHDAWMHPIRPERFGIPPSEIDEFRAGMAIGMLGSCALWPLSWVVHFWFRWRRSLSK</sequence>
<comment type="caution">
    <text evidence="2">The sequence shown here is derived from an EMBL/GenBank/DDBJ whole genome shotgun (WGS) entry which is preliminary data.</text>
</comment>
<gene>
    <name evidence="2" type="ORF">LCGC14_0798560</name>
</gene>
<dbReference type="EMBL" id="LAZR01002138">
    <property type="protein sequence ID" value="KKN33938.1"/>
    <property type="molecule type" value="Genomic_DNA"/>
</dbReference>
<feature type="transmembrane region" description="Helical" evidence="1">
    <location>
        <begin position="41"/>
        <end position="66"/>
    </location>
</feature>
<evidence type="ECO:0000256" key="1">
    <source>
        <dbReference type="SAM" id="Phobius"/>
    </source>
</evidence>
<reference evidence="2" key="1">
    <citation type="journal article" date="2015" name="Nature">
        <title>Complex archaea that bridge the gap between prokaryotes and eukaryotes.</title>
        <authorList>
            <person name="Spang A."/>
            <person name="Saw J.H."/>
            <person name="Jorgensen S.L."/>
            <person name="Zaremba-Niedzwiedzka K."/>
            <person name="Martijn J."/>
            <person name="Lind A.E."/>
            <person name="van Eijk R."/>
            <person name="Schleper C."/>
            <person name="Guy L."/>
            <person name="Ettema T.J."/>
        </authorList>
    </citation>
    <scope>NUCLEOTIDE SEQUENCE</scope>
</reference>
<keyword evidence="1" id="KW-0472">Membrane</keyword>
<proteinExistence type="predicted"/>
<dbReference type="AlphaFoldDB" id="A0A0F9SXG2"/>
<keyword evidence="1" id="KW-1133">Transmembrane helix</keyword>
<keyword evidence="1" id="KW-0812">Transmembrane</keyword>
<accession>A0A0F9SXG2</accession>
<name>A0A0F9SXG2_9ZZZZ</name>
<protein>
    <submittedName>
        <fullName evidence="2">Uncharacterized protein</fullName>
    </submittedName>
</protein>
<evidence type="ECO:0000313" key="2">
    <source>
        <dbReference type="EMBL" id="KKN33938.1"/>
    </source>
</evidence>
<organism evidence="2">
    <name type="scientific">marine sediment metagenome</name>
    <dbReference type="NCBI Taxonomy" id="412755"/>
    <lineage>
        <taxon>unclassified sequences</taxon>
        <taxon>metagenomes</taxon>
        <taxon>ecological metagenomes</taxon>
    </lineage>
</organism>